<dbReference type="EMBL" id="JBHSPR010000097">
    <property type="protein sequence ID" value="MFC6023587.1"/>
    <property type="molecule type" value="Genomic_DNA"/>
</dbReference>
<organism evidence="2 3">
    <name type="scientific">Plantactinospora solaniradicis</name>
    <dbReference type="NCBI Taxonomy" id="1723736"/>
    <lineage>
        <taxon>Bacteria</taxon>
        <taxon>Bacillati</taxon>
        <taxon>Actinomycetota</taxon>
        <taxon>Actinomycetes</taxon>
        <taxon>Micromonosporales</taxon>
        <taxon>Micromonosporaceae</taxon>
        <taxon>Plantactinospora</taxon>
    </lineage>
</organism>
<proteinExistence type="predicted"/>
<dbReference type="InterPro" id="IPR009339">
    <property type="entry name" value="DUF998"/>
</dbReference>
<evidence type="ECO:0000313" key="2">
    <source>
        <dbReference type="EMBL" id="MFC6023587.1"/>
    </source>
</evidence>
<comment type="caution">
    <text evidence="2">The sequence shown here is derived from an EMBL/GenBank/DDBJ whole genome shotgun (WGS) entry which is preliminary data.</text>
</comment>
<evidence type="ECO:0000313" key="3">
    <source>
        <dbReference type="Proteomes" id="UP001596203"/>
    </source>
</evidence>
<feature type="transmembrane region" description="Helical" evidence="1">
    <location>
        <begin position="85"/>
        <end position="101"/>
    </location>
</feature>
<dbReference type="RefSeq" id="WP_377434080.1">
    <property type="nucleotide sequence ID" value="NZ_JBHSPR010000097.1"/>
</dbReference>
<feature type="transmembrane region" description="Helical" evidence="1">
    <location>
        <begin position="125"/>
        <end position="144"/>
    </location>
</feature>
<dbReference type="Pfam" id="PF06197">
    <property type="entry name" value="DUF998"/>
    <property type="match status" value="1"/>
</dbReference>
<accession>A0ABW1KS42</accession>
<keyword evidence="1" id="KW-1133">Transmembrane helix</keyword>
<sequence length="230" mass="24450">MFRRISLLCGAIAGPLFMLVLLVQGATREDYDPIRHHGSSLELGSSLGWVQQANFVVAGSLMLIFALGLPGALRERGRRSTSGPLLIGVWGLGLLGAGVFLDDPVSGYPPGTPAMTVPPTTHGDLHGKTSLVGFLALTAAYFVFARHFAAWGKRRWALYSTLSGVLFPIGFVLFVAASLQAEGLVDVGGLIQRLTVTVAWAWLTLLAAHLLRAPQEIRDAAYTGDVAPTS</sequence>
<feature type="transmembrane region" description="Helical" evidence="1">
    <location>
        <begin position="52"/>
        <end position="73"/>
    </location>
</feature>
<evidence type="ECO:0000256" key="1">
    <source>
        <dbReference type="SAM" id="Phobius"/>
    </source>
</evidence>
<protein>
    <submittedName>
        <fullName evidence="2">DUF998 domain-containing protein</fullName>
    </submittedName>
</protein>
<keyword evidence="1" id="KW-0472">Membrane</keyword>
<keyword evidence="3" id="KW-1185">Reference proteome</keyword>
<keyword evidence="1" id="KW-0812">Transmembrane</keyword>
<dbReference type="Proteomes" id="UP001596203">
    <property type="component" value="Unassembled WGS sequence"/>
</dbReference>
<gene>
    <name evidence="2" type="ORF">ACFP2T_46460</name>
</gene>
<feature type="transmembrane region" description="Helical" evidence="1">
    <location>
        <begin position="156"/>
        <end position="179"/>
    </location>
</feature>
<name>A0ABW1KS42_9ACTN</name>
<reference evidence="3" key="1">
    <citation type="journal article" date="2019" name="Int. J. Syst. Evol. Microbiol.">
        <title>The Global Catalogue of Microorganisms (GCM) 10K type strain sequencing project: providing services to taxonomists for standard genome sequencing and annotation.</title>
        <authorList>
            <consortium name="The Broad Institute Genomics Platform"/>
            <consortium name="The Broad Institute Genome Sequencing Center for Infectious Disease"/>
            <person name="Wu L."/>
            <person name="Ma J."/>
        </authorList>
    </citation>
    <scope>NUCLEOTIDE SEQUENCE [LARGE SCALE GENOMIC DNA]</scope>
    <source>
        <strain evidence="3">ZS-35-S2</strain>
    </source>
</reference>
<feature type="transmembrane region" description="Helical" evidence="1">
    <location>
        <begin position="191"/>
        <end position="211"/>
    </location>
</feature>